<dbReference type="Pfam" id="PF18474">
    <property type="entry name" value="DUF5614"/>
    <property type="match status" value="1"/>
</dbReference>
<comment type="similarity">
    <text evidence="1">Belongs to the UPF0415 family.</text>
</comment>
<dbReference type="PANTHER" id="PTHR13379:SF0">
    <property type="entry name" value="UPF0415 PROTEIN C7ORF25"/>
    <property type="match status" value="1"/>
</dbReference>
<dbReference type="InterPro" id="IPR041076">
    <property type="entry name" value="DUF5614"/>
</dbReference>
<gene>
    <name evidence="4" type="ORF">RN001_006932</name>
</gene>
<reference evidence="5" key="1">
    <citation type="submission" date="2023-01" db="EMBL/GenBank/DDBJ databases">
        <title>Key to firefly adult light organ development and bioluminescence: homeobox transcription factors regulate luciferase expression and transportation to peroxisome.</title>
        <authorList>
            <person name="Fu X."/>
        </authorList>
    </citation>
    <scope>NUCLEOTIDE SEQUENCE [LARGE SCALE GENOMIC DNA]</scope>
</reference>
<protein>
    <recommendedName>
        <fullName evidence="6">DUF1308 domain-containing protein</fullName>
    </recommendedName>
</protein>
<evidence type="ECO:0000313" key="4">
    <source>
        <dbReference type="EMBL" id="KAK4883613.1"/>
    </source>
</evidence>
<proteinExistence type="inferred from homology"/>
<evidence type="ECO:0000256" key="1">
    <source>
        <dbReference type="ARBA" id="ARBA00006588"/>
    </source>
</evidence>
<sequence>MENNFHELLTEKINLGGQLINCLQKYDKVDGAQKLQRKIKQELNFLKKVSRDQTVKKEHLQCSNLTHFNALIQTLNEIENCQSINKVFNLEGRKISIDIVCDNGLSWVKVIARNPKSLNQICMGDTGYGVRSVIDQAEEYLECAYLHPCLFQTPKITFVFYTGISYTLAAKLESLGIIVKGNRIEHDINDTQELQCSDLSTKNTSHITKINLDVSAMLAYVSSVTNGSCNKYEFSVPVLAQQAKWECEKPVKPILENYFKGKTLYCCETAKSSFIEIVNTVGGPNEKIRAMEFLKQISVLPDNATVQDTQDVNLNERTNNVQLLPSKSLEVGGKIRERSLTIFKFGDRIQAVTVTANDGFIRAAKQQGIHFVVFVHESRALTEQKELKARRIE</sequence>
<dbReference type="InterPro" id="IPR010733">
    <property type="entry name" value="DUF1308"/>
</dbReference>
<evidence type="ECO:0000259" key="2">
    <source>
        <dbReference type="Pfam" id="PF07000"/>
    </source>
</evidence>
<organism evidence="4 5">
    <name type="scientific">Aquatica leii</name>
    <dbReference type="NCBI Taxonomy" id="1421715"/>
    <lineage>
        <taxon>Eukaryota</taxon>
        <taxon>Metazoa</taxon>
        <taxon>Ecdysozoa</taxon>
        <taxon>Arthropoda</taxon>
        <taxon>Hexapoda</taxon>
        <taxon>Insecta</taxon>
        <taxon>Pterygota</taxon>
        <taxon>Neoptera</taxon>
        <taxon>Endopterygota</taxon>
        <taxon>Coleoptera</taxon>
        <taxon>Polyphaga</taxon>
        <taxon>Elateriformia</taxon>
        <taxon>Elateroidea</taxon>
        <taxon>Lampyridae</taxon>
        <taxon>Luciolinae</taxon>
        <taxon>Aquatica</taxon>
    </lineage>
</organism>
<dbReference type="Proteomes" id="UP001353858">
    <property type="component" value="Unassembled WGS sequence"/>
</dbReference>
<dbReference type="EMBL" id="JARPUR010000002">
    <property type="protein sequence ID" value="KAK4883613.1"/>
    <property type="molecule type" value="Genomic_DNA"/>
</dbReference>
<name>A0AAN7PEM1_9COLE</name>
<feature type="domain" description="DUF1308" evidence="2">
    <location>
        <begin position="210"/>
        <end position="390"/>
    </location>
</feature>
<feature type="domain" description="DUF5614" evidence="3">
    <location>
        <begin position="8"/>
        <end position="189"/>
    </location>
</feature>
<accession>A0AAN7PEM1</accession>
<evidence type="ECO:0000313" key="5">
    <source>
        <dbReference type="Proteomes" id="UP001353858"/>
    </source>
</evidence>
<dbReference type="PANTHER" id="PTHR13379">
    <property type="entry name" value="UNCHARACTERIZED DUF1308"/>
    <property type="match status" value="1"/>
</dbReference>
<comment type="caution">
    <text evidence="4">The sequence shown here is derived from an EMBL/GenBank/DDBJ whole genome shotgun (WGS) entry which is preliminary data.</text>
</comment>
<evidence type="ECO:0000259" key="3">
    <source>
        <dbReference type="Pfam" id="PF18474"/>
    </source>
</evidence>
<dbReference type="Pfam" id="PF07000">
    <property type="entry name" value="DUF1308"/>
    <property type="match status" value="1"/>
</dbReference>
<evidence type="ECO:0008006" key="6">
    <source>
        <dbReference type="Google" id="ProtNLM"/>
    </source>
</evidence>
<dbReference type="AlphaFoldDB" id="A0AAN7PEM1"/>
<keyword evidence="5" id="KW-1185">Reference proteome</keyword>